<proteinExistence type="predicted"/>
<dbReference type="Gene3D" id="1.10.150.50">
    <property type="entry name" value="Transcription Factor, Ets-1"/>
    <property type="match status" value="1"/>
</dbReference>
<comment type="caution">
    <text evidence="2">The sequence shown here is derived from an EMBL/GenBank/DDBJ whole genome shotgun (WGS) entry which is preliminary data.</text>
</comment>
<dbReference type="Proteomes" id="UP001634394">
    <property type="component" value="Unassembled WGS sequence"/>
</dbReference>
<protein>
    <recommendedName>
        <fullName evidence="1">SAM domain-containing protein</fullName>
    </recommendedName>
</protein>
<gene>
    <name evidence="2" type="ORF">ACJMK2_041601</name>
</gene>
<dbReference type="PANTHER" id="PTHR46829">
    <property type="entry name" value="STERILE ALPHA MOTIF DOMAIN-CONTAINING PROTEIN 15"/>
    <property type="match status" value="1"/>
</dbReference>
<dbReference type="SMART" id="SM00454">
    <property type="entry name" value="SAM"/>
    <property type="match status" value="1"/>
</dbReference>
<dbReference type="CDD" id="cd09530">
    <property type="entry name" value="SAM_Samd14"/>
    <property type="match status" value="1"/>
</dbReference>
<name>A0ABD3W4T1_SINWO</name>
<dbReference type="PANTHER" id="PTHR46829:SF1">
    <property type="entry name" value="STERILE ALPHA MOTIF DOMAIN-CONTAINING PROTEIN 15"/>
    <property type="match status" value="1"/>
</dbReference>
<dbReference type="PROSITE" id="PS50105">
    <property type="entry name" value="SAM_DOMAIN"/>
    <property type="match status" value="1"/>
</dbReference>
<evidence type="ECO:0000313" key="2">
    <source>
        <dbReference type="EMBL" id="KAL3868844.1"/>
    </source>
</evidence>
<dbReference type="InterPro" id="IPR013761">
    <property type="entry name" value="SAM/pointed_sf"/>
</dbReference>
<evidence type="ECO:0000259" key="1">
    <source>
        <dbReference type="PROSITE" id="PS50105"/>
    </source>
</evidence>
<dbReference type="SUPFAM" id="SSF47769">
    <property type="entry name" value="SAM/Pointed domain"/>
    <property type="match status" value="1"/>
</dbReference>
<reference evidence="2 3" key="1">
    <citation type="submission" date="2024-11" db="EMBL/GenBank/DDBJ databases">
        <title>Chromosome-level genome assembly of the freshwater bivalve Anodonta woodiana.</title>
        <authorList>
            <person name="Chen X."/>
        </authorList>
    </citation>
    <scope>NUCLEOTIDE SEQUENCE [LARGE SCALE GENOMIC DNA]</scope>
    <source>
        <strain evidence="2">MN2024</strain>
        <tissue evidence="2">Gills</tissue>
    </source>
</reference>
<sequence>MMAGEEMASAVEDLKDERVPPCLYWSVQQVADWIEELGFPFYRSCITENGIDGRKLIQVESSAFPRIGITDFEHIKFIAKSIRDLLGVEEPYWNKSISLPPRSSLGMYLEKKSATGKNIDSVTYSKFLLSFEEAKWKPTLANHCLIMPHS</sequence>
<dbReference type="Pfam" id="PF00536">
    <property type="entry name" value="SAM_1"/>
    <property type="match status" value="1"/>
</dbReference>
<feature type="domain" description="SAM" evidence="1">
    <location>
        <begin position="25"/>
        <end position="88"/>
    </location>
</feature>
<organism evidence="2 3">
    <name type="scientific">Sinanodonta woodiana</name>
    <name type="common">Chinese pond mussel</name>
    <name type="synonym">Anodonta woodiana</name>
    <dbReference type="NCBI Taxonomy" id="1069815"/>
    <lineage>
        <taxon>Eukaryota</taxon>
        <taxon>Metazoa</taxon>
        <taxon>Spiralia</taxon>
        <taxon>Lophotrochozoa</taxon>
        <taxon>Mollusca</taxon>
        <taxon>Bivalvia</taxon>
        <taxon>Autobranchia</taxon>
        <taxon>Heteroconchia</taxon>
        <taxon>Palaeoheterodonta</taxon>
        <taxon>Unionida</taxon>
        <taxon>Unionoidea</taxon>
        <taxon>Unionidae</taxon>
        <taxon>Unioninae</taxon>
        <taxon>Sinanodonta</taxon>
    </lineage>
</organism>
<accession>A0ABD3W4T1</accession>
<evidence type="ECO:0000313" key="3">
    <source>
        <dbReference type="Proteomes" id="UP001634394"/>
    </source>
</evidence>
<dbReference type="EMBL" id="JBJQND010000008">
    <property type="protein sequence ID" value="KAL3868844.1"/>
    <property type="molecule type" value="Genomic_DNA"/>
</dbReference>
<dbReference type="AlphaFoldDB" id="A0ABD3W4T1"/>
<keyword evidence="3" id="KW-1185">Reference proteome</keyword>
<dbReference type="InterPro" id="IPR001660">
    <property type="entry name" value="SAM"/>
</dbReference>